<feature type="compositionally biased region" description="Basic and acidic residues" evidence="2">
    <location>
        <begin position="575"/>
        <end position="584"/>
    </location>
</feature>
<dbReference type="InterPro" id="IPR041219">
    <property type="entry name" value="Phage_lysozyme2"/>
</dbReference>
<feature type="compositionally biased region" description="Basic and acidic residues" evidence="2">
    <location>
        <begin position="250"/>
        <end position="261"/>
    </location>
</feature>
<sequence>MLNDNYRLVLSADSSDLENGLKAIQAYMDALEKSNIDAPLDKFNEKLRQIAKEIKNVQKIQKSVEGTSFVKAKDMNELVNSSKKAHKEISDLQDALQDVAETDKIKGFIDPKVLKTFSSLNNALKETGNIVDEVSGKSIGVDADIKQRMRDMKEFGTQTKKAMELQKQFDDISAHKKNLSATQRRVSGTLDRTRSTNRMTYIQSEKMKSDLSVLGSSKQRKTQAENTMNSLRDEQRKARQQYQDIQGRASRNEISESERRKLSAEIQNEIQIRSKVIQKYEELSKELDKSIGSYNKNSSEYSGRTVEARRGSFGSLVADRAPSIVSHAVMGALAPLTAMFFNGRSISQQNRPRKIALGQQLGTNIDNVGNYMNEGMKEKGLGYDRGATLEMAQGVASATGVTDQSKVKGMVDVLASSSRSMGLNDEEGFRSTVSDIQHTGVYKDASSLGQFTDAVYGGIKQAGLEGRADEQIKALGQISESVGRGKTLTDTDMNNITAFQSTLASSGSKALQGQQGADVMVGLNEGIKGANNDPYLRNMMGLTDKYGGGVVGMYKSQQQLGKGLSDPENLTSGLDRIKNSGASREEQEAHAWAYMRELNPEISTEATKKIYDLYDKGKLTKEELNKALSEDQKKGKESKDNNAKDYKESQAGKDNRNEANANNTSEDAYDMTAEIRNLSGTITGLGVGVTALAGAVTGLAVAVAKSAGMMGAGQLFKWGTSKFQKPGTKGAPTPPGNLTGGGNKGGGFFGKAKDLGKRAVGWDSERGWQGAKGSFNDPFKDQVGRAKGSVTDTTKKAKNTDWKGKGKDLWGTTKNFGQRLFESGKDVGKGSVFSGLGKKAKGLFTNKGNNGIVAGGASAMGDVGRLSRMGGLLGKIAMPLGVAGSLFNVGSQMKQGSSLNDALVGEASNWIDPLGLGYGKSITGQFTDKAMNGKSLIGWNTPNGSEDFGLLGKAWNSLFGGKDSENKAGGGGGSSDTNVLNGAKVDRNKNKKMTAEMLREKNNKTETENLKVYRSLLDRAEKVLQDAKGLDKGDSEGGSSDDGSSASDVGGEGKQKIWNFLKKKGLSDEQVAGIMGNFEQESGMNPTATNPSSGAYGIAQWLGGRKANLQAFAKSKGKKASDLDAQLDFLWHEMQGSEKGSLGRFNKAKTVEEATKYWAQDFERMGAGEAMMGKRVSNANKYKKAYAGGGGGNWGNPLQQSSLSNTPVSSFIPNSQSNSSSVNNNNSINININIEGSDNPKDTAIAVEERLNRTLSSNIDIFTNRHRRV</sequence>
<dbReference type="EMBL" id="MT151386">
    <property type="protein sequence ID" value="QIW89112.1"/>
    <property type="molecule type" value="Genomic_DNA"/>
</dbReference>
<feature type="region of interest" description="Disordered" evidence="2">
    <location>
        <begin position="966"/>
        <end position="992"/>
    </location>
</feature>
<feature type="compositionally biased region" description="Polar residues" evidence="2">
    <location>
        <begin position="1197"/>
        <end position="1208"/>
    </location>
</feature>
<feature type="domain" description="Phage tail lysozyme" evidence="3">
    <location>
        <begin position="1054"/>
        <end position="1185"/>
    </location>
</feature>
<protein>
    <submittedName>
        <fullName evidence="4">Tape measure protein</fullName>
    </submittedName>
</protein>
<reference evidence="4 5" key="1">
    <citation type="submission" date="2020-03" db="EMBL/GenBank/DDBJ databases">
        <title>Variable regions in the genome of staphylococcal bacteriophage Twort.</title>
        <authorList>
            <person name="Glowacka-Rutkowska A."/>
            <person name="Gawor J."/>
            <person name="Lobocka M."/>
        </authorList>
    </citation>
    <scope>NUCLEOTIDE SEQUENCE [LARGE SCALE GENOMIC DNA]</scope>
</reference>
<dbReference type="Gene3D" id="1.10.530.10">
    <property type="match status" value="1"/>
</dbReference>
<feature type="region of interest" description="Disordered" evidence="2">
    <location>
        <begin position="1027"/>
        <end position="1051"/>
    </location>
</feature>
<evidence type="ECO:0000313" key="4">
    <source>
        <dbReference type="EMBL" id="QIW89112.1"/>
    </source>
</evidence>
<evidence type="ECO:0000259" key="3">
    <source>
        <dbReference type="Pfam" id="PF18013"/>
    </source>
</evidence>
<feature type="compositionally biased region" description="Basic and acidic residues" evidence="2">
    <location>
        <begin position="627"/>
        <end position="657"/>
    </location>
</feature>
<feature type="compositionally biased region" description="Low complexity" evidence="2">
    <location>
        <begin position="1037"/>
        <end position="1049"/>
    </location>
</feature>
<gene>
    <name evidence="4" type="ORF">TwortDSMZ_113</name>
</gene>
<feature type="compositionally biased region" description="Low complexity" evidence="2">
    <location>
        <begin position="1209"/>
        <end position="1223"/>
    </location>
</feature>
<dbReference type="Proteomes" id="UP000503318">
    <property type="component" value="Segment"/>
</dbReference>
<feature type="region of interest" description="Disordered" evidence="2">
    <location>
        <begin position="724"/>
        <end position="743"/>
    </location>
</feature>
<feature type="compositionally biased region" description="Basic and acidic residues" evidence="2">
    <location>
        <begin position="793"/>
        <end position="802"/>
    </location>
</feature>
<accession>A0A6H0X5I6</accession>
<organism evidence="4 5">
    <name type="scientific">Staphylococcus phage Twort (strain DSM 17442 / HER 48)</name>
    <name type="common">Bacteriophage Twort</name>
    <dbReference type="NCBI Taxonomy" id="2908167"/>
    <lineage>
        <taxon>Viruses</taxon>
        <taxon>Duplodnaviria</taxon>
        <taxon>Heunggongvirae</taxon>
        <taxon>Uroviricota</taxon>
        <taxon>Caudoviricetes</taxon>
        <taxon>Herelleviridae</taxon>
        <taxon>Twortvirinae</taxon>
        <taxon>Twortvirus</taxon>
        <taxon>Twortvirus twort</taxon>
    </lineage>
</organism>
<dbReference type="RefSeq" id="YP_238564.1">
    <property type="nucleotide sequence ID" value="NC_007021.1"/>
</dbReference>
<feature type="region of interest" description="Disordered" evidence="2">
    <location>
        <begin position="1197"/>
        <end position="1223"/>
    </location>
</feature>
<keyword evidence="1" id="KW-0175">Coiled coil</keyword>
<name>A0A6H0X5I6_BPTWO</name>
<evidence type="ECO:0000313" key="5">
    <source>
        <dbReference type="Proteomes" id="UP000503318"/>
    </source>
</evidence>
<evidence type="ECO:0000256" key="2">
    <source>
        <dbReference type="SAM" id="MobiDB-lite"/>
    </source>
</evidence>
<evidence type="ECO:0000256" key="1">
    <source>
        <dbReference type="SAM" id="Coils"/>
    </source>
</evidence>
<feature type="region of interest" description="Disordered" evidence="2">
    <location>
        <begin position="205"/>
        <end position="261"/>
    </location>
</feature>
<feature type="region of interest" description="Disordered" evidence="2">
    <location>
        <begin position="560"/>
        <end position="584"/>
    </location>
</feature>
<feature type="coiled-coil region" evidence="1">
    <location>
        <begin position="40"/>
        <end position="95"/>
    </location>
</feature>
<proteinExistence type="predicted"/>
<feature type="region of interest" description="Disordered" evidence="2">
    <location>
        <begin position="627"/>
        <end position="668"/>
    </location>
</feature>
<dbReference type="Pfam" id="PF18013">
    <property type="entry name" value="Phage_lysozyme2"/>
    <property type="match status" value="1"/>
</dbReference>
<dbReference type="KEGG" id="vg:5130380"/>
<feature type="region of interest" description="Disordered" evidence="2">
    <location>
        <begin position="771"/>
        <end position="802"/>
    </location>
</feature>
<organismHost>
    <name type="scientific">Twortvirus twort</name>
    <dbReference type="NCBI Taxonomy" id="55510"/>
</organismHost>